<dbReference type="Gene3D" id="3.90.470.20">
    <property type="entry name" value="4'-phosphopantetheinyl transferase domain"/>
    <property type="match status" value="2"/>
</dbReference>
<dbReference type="InterPro" id="IPR055066">
    <property type="entry name" value="AASDHPPT_N"/>
</dbReference>
<feature type="domain" description="4'-phosphopantetheinyl transferase N-terminal" evidence="7">
    <location>
        <begin position="31"/>
        <end position="117"/>
    </location>
</feature>
<comment type="caution">
    <text evidence="8">The sequence shown here is derived from an EMBL/GenBank/DDBJ whole genome shotgun (WGS) entry which is preliminary data.</text>
</comment>
<dbReference type="GO" id="GO:0019878">
    <property type="term" value="P:lysine biosynthetic process via aminoadipic acid"/>
    <property type="evidence" value="ECO:0007669"/>
    <property type="project" value="TreeGrafter"/>
</dbReference>
<dbReference type="GO" id="GO:0000287">
    <property type="term" value="F:magnesium ion binding"/>
    <property type="evidence" value="ECO:0007669"/>
    <property type="project" value="InterPro"/>
</dbReference>
<proteinExistence type="inferred from homology"/>
<dbReference type="InterPro" id="IPR037143">
    <property type="entry name" value="4-PPantetheinyl_Trfase_dom_sf"/>
</dbReference>
<keyword evidence="5" id="KW-0460">Magnesium</keyword>
<dbReference type="InterPro" id="IPR004568">
    <property type="entry name" value="Ppantetheine-prot_Trfase_dom"/>
</dbReference>
<dbReference type="EMBL" id="MCGG01000009">
    <property type="protein sequence ID" value="OEJ69010.1"/>
    <property type="molecule type" value="Genomic_DNA"/>
</dbReference>
<evidence type="ECO:0000313" key="8">
    <source>
        <dbReference type="EMBL" id="OEJ69010.1"/>
    </source>
</evidence>
<comment type="similarity">
    <text evidence="2">Belongs to the P-Pant transferase superfamily. Gsp/Sfp/HetI/AcpT family.</text>
</comment>
<dbReference type="RefSeq" id="WP_069956864.1">
    <property type="nucleotide sequence ID" value="NZ_MCGG01000009.1"/>
</dbReference>
<dbReference type="Pfam" id="PF22624">
    <property type="entry name" value="AASDHPPT_N"/>
    <property type="match status" value="1"/>
</dbReference>
<dbReference type="GO" id="GO:0006633">
    <property type="term" value="P:fatty acid biosynthetic process"/>
    <property type="evidence" value="ECO:0007669"/>
    <property type="project" value="InterPro"/>
</dbReference>
<dbReference type="Proteomes" id="UP000095347">
    <property type="component" value="Unassembled WGS sequence"/>
</dbReference>
<comment type="cofactor">
    <cofactor evidence="1">
        <name>Mg(2+)</name>
        <dbReference type="ChEBI" id="CHEBI:18420"/>
    </cofactor>
</comment>
<evidence type="ECO:0000256" key="4">
    <source>
        <dbReference type="ARBA" id="ARBA00022723"/>
    </source>
</evidence>
<reference evidence="9" key="1">
    <citation type="submission" date="2016-07" db="EMBL/GenBank/DDBJ databases">
        <authorList>
            <person name="Florea S."/>
            <person name="Webb J.S."/>
            <person name="Jaromczyk J."/>
            <person name="Schardl C.L."/>
        </authorList>
    </citation>
    <scope>NUCLEOTIDE SEQUENCE [LARGE SCALE GENOMIC DNA]</scope>
    <source>
        <strain evidence="9">MV-1</strain>
    </source>
</reference>
<evidence type="ECO:0000259" key="7">
    <source>
        <dbReference type="Pfam" id="PF22624"/>
    </source>
</evidence>
<dbReference type="InterPro" id="IPR050559">
    <property type="entry name" value="P-Pant_transferase_sf"/>
</dbReference>
<name>A0A1E5QAL2_9PROT</name>
<evidence type="ECO:0000256" key="2">
    <source>
        <dbReference type="ARBA" id="ARBA00010990"/>
    </source>
</evidence>
<evidence type="ECO:0000259" key="6">
    <source>
        <dbReference type="Pfam" id="PF01648"/>
    </source>
</evidence>
<dbReference type="PANTHER" id="PTHR12215">
    <property type="entry name" value="PHOSPHOPANTETHEINE TRANSFERASE"/>
    <property type="match status" value="1"/>
</dbReference>
<keyword evidence="4" id="KW-0479">Metal-binding</keyword>
<evidence type="ECO:0000256" key="1">
    <source>
        <dbReference type="ARBA" id="ARBA00001946"/>
    </source>
</evidence>
<dbReference type="GO" id="GO:0005829">
    <property type="term" value="C:cytosol"/>
    <property type="evidence" value="ECO:0007669"/>
    <property type="project" value="TreeGrafter"/>
</dbReference>
<organism evidence="8 9">
    <name type="scientific">Magnetovibrio blakemorei</name>
    <dbReference type="NCBI Taxonomy" id="28181"/>
    <lineage>
        <taxon>Bacteria</taxon>
        <taxon>Pseudomonadati</taxon>
        <taxon>Pseudomonadota</taxon>
        <taxon>Alphaproteobacteria</taxon>
        <taxon>Rhodospirillales</taxon>
        <taxon>Magnetovibrionaceae</taxon>
        <taxon>Magnetovibrio</taxon>
    </lineage>
</organism>
<evidence type="ECO:0000313" key="9">
    <source>
        <dbReference type="Proteomes" id="UP000095347"/>
    </source>
</evidence>
<evidence type="ECO:0000256" key="3">
    <source>
        <dbReference type="ARBA" id="ARBA00022679"/>
    </source>
</evidence>
<feature type="domain" description="4'-phosphopantetheinyl transferase" evidence="6">
    <location>
        <begin position="124"/>
        <end position="219"/>
    </location>
</feature>
<dbReference type="GO" id="GO:0008897">
    <property type="term" value="F:holo-[acyl-carrier-protein] synthase activity"/>
    <property type="evidence" value="ECO:0007669"/>
    <property type="project" value="InterPro"/>
</dbReference>
<keyword evidence="3" id="KW-0808">Transferase</keyword>
<dbReference type="Pfam" id="PF01648">
    <property type="entry name" value="ACPS"/>
    <property type="match status" value="1"/>
</dbReference>
<dbReference type="PANTHER" id="PTHR12215:SF10">
    <property type="entry name" value="L-AMINOADIPATE-SEMIALDEHYDE DEHYDROGENASE-PHOSPHOPANTETHEINYL TRANSFERASE"/>
    <property type="match status" value="1"/>
</dbReference>
<dbReference type="STRING" id="28181.BEN30_04640"/>
<protein>
    <submittedName>
        <fullName evidence="8">Uncharacterized protein</fullName>
    </submittedName>
</protein>
<sequence length="258" mass="29374">MDIDSPSLATDPIPENRVDVWWLDLATLSDGHWPTLEALLDVEERERAQRFHFLHDRHAYIAAHAVARALLTRWTGHEASSWRFTIGPYGKPEVVSPLNLPRLRINLSHTRGIVAVALTQHHDIGVDVEWLERQCDIDSLAERVFTSEERALLQTTPADKKQDIFLTLWTLKEAYIKAIGKGLSQPLDAFHFSLEPLAIQFKTNLLDDIPNDPQTWGFRRASPTNAHRLALAVRHSDPSRLDVTIEAAPLDWIAERLK</sequence>
<dbReference type="NCBIfam" id="TIGR00556">
    <property type="entry name" value="pantethn_trn"/>
    <property type="match status" value="1"/>
</dbReference>
<evidence type="ECO:0000256" key="5">
    <source>
        <dbReference type="ARBA" id="ARBA00022842"/>
    </source>
</evidence>
<keyword evidence="9" id="KW-1185">Reference proteome</keyword>
<dbReference type="AlphaFoldDB" id="A0A1E5QAL2"/>
<gene>
    <name evidence="8" type="ORF">BEN30_04640</name>
</gene>
<dbReference type="InterPro" id="IPR008278">
    <property type="entry name" value="4-PPantetheinyl_Trfase_dom"/>
</dbReference>
<dbReference type="SUPFAM" id="SSF56214">
    <property type="entry name" value="4'-phosphopantetheinyl transferase"/>
    <property type="match status" value="2"/>
</dbReference>
<accession>A0A1E5QAL2</accession>
<dbReference type="OrthoDB" id="9808281at2"/>